<dbReference type="SUPFAM" id="SSF53474">
    <property type="entry name" value="alpha/beta-Hydrolases"/>
    <property type="match status" value="1"/>
</dbReference>
<dbReference type="InterPro" id="IPR050266">
    <property type="entry name" value="AB_hydrolase_sf"/>
</dbReference>
<evidence type="ECO:0000259" key="1">
    <source>
        <dbReference type="Pfam" id="PF00561"/>
    </source>
</evidence>
<comment type="caution">
    <text evidence="2">The sequence shown here is derived from an EMBL/GenBank/DDBJ whole genome shotgun (WGS) entry which is preliminary data.</text>
</comment>
<proteinExistence type="predicted"/>
<sequence length="428" mass="47547">MATTPARSNGAQPSQNLNWEQIPLTVNGTAISVSTVRCDGSADPILFLHGFGSTKEDYTDISLHPSLSKYPIIAYDAPGSGSSTIADYSALSMPFLVAVAEAVLKTYGVKKYHLVGHSMGGLTALLLAQRNPGSVLSFTNIKGNLAPEDCFLSRQILDFPAEDPEMFVTEFMERTRQSALFGNGVYAAAFRAKVRTEAIRPTFESMVEYSDNGDLMEIFKGLACPRMFMFGVQHATLSYLPAIAKAGVELAEIPKSGHFVMYTNPVAMWDRIEDFLGRASDVTTKVHIRFTGHGAQKVALGATSISMGIPNLPYELRHHILEDLRKQADPKQRFSAWAHVSREWQHFFDPDTFERLSLQIPGPDIRQLKYVVVNGRQKLVRKISLHVHLACCSRREGNEFEYEFTKKANIKSCRDGSKMPQVKVLHLS</sequence>
<dbReference type="Gene3D" id="3.40.50.1820">
    <property type="entry name" value="alpha/beta hydrolase"/>
    <property type="match status" value="1"/>
</dbReference>
<dbReference type="InterPro" id="IPR000073">
    <property type="entry name" value="AB_hydrolase_1"/>
</dbReference>
<dbReference type="AlphaFoldDB" id="A0A9W4RNE1"/>
<protein>
    <recommendedName>
        <fullName evidence="1">AB hydrolase-1 domain-containing protein</fullName>
    </recommendedName>
</protein>
<feature type="domain" description="AB hydrolase-1" evidence="1">
    <location>
        <begin position="44"/>
        <end position="176"/>
    </location>
</feature>
<gene>
    <name evidence="2" type="ORF">CGXH109_LOCUS34781</name>
</gene>
<dbReference type="PANTHER" id="PTHR43798:SF33">
    <property type="entry name" value="HYDROLASE, PUTATIVE (AFU_ORTHOLOGUE AFUA_2G14860)-RELATED"/>
    <property type="match status" value="1"/>
</dbReference>
<reference evidence="2" key="1">
    <citation type="submission" date="2022-08" db="EMBL/GenBank/DDBJ databases">
        <authorList>
            <person name="Giroux E."/>
            <person name="Giroux E."/>
        </authorList>
    </citation>
    <scope>NUCLEOTIDE SEQUENCE</scope>
    <source>
        <strain evidence="2">H1091258</strain>
    </source>
</reference>
<organism evidence="2 3">
    <name type="scientific">Colletotrichum noveboracense</name>
    <dbReference type="NCBI Taxonomy" id="2664923"/>
    <lineage>
        <taxon>Eukaryota</taxon>
        <taxon>Fungi</taxon>
        <taxon>Dikarya</taxon>
        <taxon>Ascomycota</taxon>
        <taxon>Pezizomycotina</taxon>
        <taxon>Sordariomycetes</taxon>
        <taxon>Hypocreomycetidae</taxon>
        <taxon>Glomerellales</taxon>
        <taxon>Glomerellaceae</taxon>
        <taxon>Colletotrichum</taxon>
        <taxon>Colletotrichum gloeosporioides species complex</taxon>
    </lineage>
</organism>
<dbReference type="EMBL" id="CAMGZC010000162">
    <property type="protein sequence ID" value="CAI0644376.1"/>
    <property type="molecule type" value="Genomic_DNA"/>
</dbReference>
<dbReference type="InterPro" id="IPR029058">
    <property type="entry name" value="AB_hydrolase_fold"/>
</dbReference>
<dbReference type="GO" id="GO:0016020">
    <property type="term" value="C:membrane"/>
    <property type="evidence" value="ECO:0007669"/>
    <property type="project" value="TreeGrafter"/>
</dbReference>
<keyword evidence="3" id="KW-1185">Reference proteome</keyword>
<name>A0A9W4RNE1_9PEZI</name>
<dbReference type="PANTHER" id="PTHR43798">
    <property type="entry name" value="MONOACYLGLYCEROL LIPASE"/>
    <property type="match status" value="1"/>
</dbReference>
<accession>A0A9W4RNE1</accession>
<dbReference type="Proteomes" id="UP001152533">
    <property type="component" value="Unassembled WGS sequence"/>
</dbReference>
<evidence type="ECO:0000313" key="3">
    <source>
        <dbReference type="Proteomes" id="UP001152533"/>
    </source>
</evidence>
<dbReference type="Pfam" id="PF00561">
    <property type="entry name" value="Abhydrolase_1"/>
    <property type="match status" value="1"/>
</dbReference>
<evidence type="ECO:0000313" key="2">
    <source>
        <dbReference type="EMBL" id="CAI0644376.1"/>
    </source>
</evidence>